<reference evidence="1" key="1">
    <citation type="submission" date="2021-03" db="EMBL/GenBank/DDBJ databases">
        <title>Draft genome sequence of rust myrtle Austropuccinia psidii MF-1, a brazilian biotype.</title>
        <authorList>
            <person name="Quecine M.C."/>
            <person name="Pachon D.M.R."/>
            <person name="Bonatelli M.L."/>
            <person name="Correr F.H."/>
            <person name="Franceschini L.M."/>
            <person name="Leite T.F."/>
            <person name="Margarido G.R.A."/>
            <person name="Almeida C.A."/>
            <person name="Ferrarezi J.A."/>
            <person name="Labate C.A."/>
        </authorList>
    </citation>
    <scope>NUCLEOTIDE SEQUENCE</scope>
    <source>
        <strain evidence="1">MF-1</strain>
    </source>
</reference>
<sequence>MGNAEKLVKKSQRFKHVAGEMNTLGTIQEVIIITHTIVNLRLNTGFLVLENSEIDGFLIGTEYHRIYGIRIHDYTQNYITIDEEKENKLYFTPKNPNKLESNSNGEYLIEKNSKTPEKDQWVNLENITYPESHLKGSRSSRRTKESHKQQAFLEGGYVPWDSKTSTSMTSTYHE</sequence>
<evidence type="ECO:0000313" key="2">
    <source>
        <dbReference type="Proteomes" id="UP000765509"/>
    </source>
</evidence>
<gene>
    <name evidence="1" type="ORF">O181_015029</name>
</gene>
<name>A0A9Q3GQF5_9BASI</name>
<comment type="caution">
    <text evidence="1">The sequence shown here is derived from an EMBL/GenBank/DDBJ whole genome shotgun (WGS) entry which is preliminary data.</text>
</comment>
<accession>A0A9Q3GQF5</accession>
<keyword evidence="2" id="KW-1185">Reference proteome</keyword>
<dbReference type="Proteomes" id="UP000765509">
    <property type="component" value="Unassembled WGS sequence"/>
</dbReference>
<dbReference type="AlphaFoldDB" id="A0A9Q3GQF5"/>
<evidence type="ECO:0000313" key="1">
    <source>
        <dbReference type="EMBL" id="MBW0475314.1"/>
    </source>
</evidence>
<dbReference type="EMBL" id="AVOT02004056">
    <property type="protein sequence ID" value="MBW0475314.1"/>
    <property type="molecule type" value="Genomic_DNA"/>
</dbReference>
<protein>
    <submittedName>
        <fullName evidence="1">Uncharacterized protein</fullName>
    </submittedName>
</protein>
<proteinExistence type="predicted"/>
<organism evidence="1 2">
    <name type="scientific">Austropuccinia psidii MF-1</name>
    <dbReference type="NCBI Taxonomy" id="1389203"/>
    <lineage>
        <taxon>Eukaryota</taxon>
        <taxon>Fungi</taxon>
        <taxon>Dikarya</taxon>
        <taxon>Basidiomycota</taxon>
        <taxon>Pucciniomycotina</taxon>
        <taxon>Pucciniomycetes</taxon>
        <taxon>Pucciniales</taxon>
        <taxon>Sphaerophragmiaceae</taxon>
        <taxon>Austropuccinia</taxon>
    </lineage>
</organism>